<dbReference type="OrthoDB" id="9791874at2"/>
<dbReference type="GO" id="GO:0005886">
    <property type="term" value="C:plasma membrane"/>
    <property type="evidence" value="ECO:0007669"/>
    <property type="project" value="UniProtKB-SubCell"/>
</dbReference>
<keyword evidence="6 7" id="KW-0472">Membrane</keyword>
<dbReference type="InterPro" id="IPR005115">
    <property type="entry name" value="Gly_transporter"/>
</dbReference>
<dbReference type="RefSeq" id="WP_136735397.1">
    <property type="nucleotide sequence ID" value="NZ_SWDB01000014.1"/>
</dbReference>
<dbReference type="EMBL" id="SWDB01000014">
    <property type="protein sequence ID" value="TKB45690.1"/>
    <property type="molecule type" value="Genomic_DNA"/>
</dbReference>
<dbReference type="Pfam" id="PF03458">
    <property type="entry name" value="Gly_transporter"/>
    <property type="match status" value="2"/>
</dbReference>
<comment type="caution">
    <text evidence="9">The sequence shown here is derived from an EMBL/GenBank/DDBJ whole genome shotgun (WGS) entry which is preliminary data.</text>
</comment>
<name>A0A4U1B5U7_9GAMM</name>
<feature type="transmembrane region" description="Helical" evidence="7">
    <location>
        <begin position="116"/>
        <end position="137"/>
    </location>
</feature>
<keyword evidence="4 7" id="KW-0812">Transmembrane</keyword>
<evidence type="ECO:0000256" key="2">
    <source>
        <dbReference type="ARBA" id="ARBA00008193"/>
    </source>
</evidence>
<feature type="domain" description="Glycine transporter" evidence="8">
    <location>
        <begin position="6"/>
        <end position="78"/>
    </location>
</feature>
<keyword evidence="10" id="KW-1185">Reference proteome</keyword>
<comment type="similarity">
    <text evidence="2">Belongs to the UPF0126 family.</text>
</comment>
<evidence type="ECO:0000256" key="1">
    <source>
        <dbReference type="ARBA" id="ARBA00004651"/>
    </source>
</evidence>
<organism evidence="9 10">
    <name type="scientific">Thalassotalea mangrovi</name>
    <dbReference type="NCBI Taxonomy" id="2572245"/>
    <lineage>
        <taxon>Bacteria</taxon>
        <taxon>Pseudomonadati</taxon>
        <taxon>Pseudomonadota</taxon>
        <taxon>Gammaproteobacteria</taxon>
        <taxon>Alteromonadales</taxon>
        <taxon>Colwelliaceae</taxon>
        <taxon>Thalassotalea</taxon>
    </lineage>
</organism>
<evidence type="ECO:0000256" key="6">
    <source>
        <dbReference type="ARBA" id="ARBA00023136"/>
    </source>
</evidence>
<feature type="transmembrane region" description="Helical" evidence="7">
    <location>
        <begin position="63"/>
        <end position="80"/>
    </location>
</feature>
<feature type="transmembrane region" description="Helical" evidence="7">
    <location>
        <begin position="174"/>
        <end position="193"/>
    </location>
</feature>
<proteinExistence type="inferred from homology"/>
<feature type="transmembrane region" description="Helical" evidence="7">
    <location>
        <begin position="31"/>
        <end position="51"/>
    </location>
</feature>
<gene>
    <name evidence="9" type="ORF">E8M12_07075</name>
</gene>
<protein>
    <submittedName>
        <fullName evidence="9">Trimeric intracellular cation channel family protein</fullName>
    </submittedName>
</protein>
<evidence type="ECO:0000259" key="8">
    <source>
        <dbReference type="Pfam" id="PF03458"/>
    </source>
</evidence>
<keyword evidence="5 7" id="KW-1133">Transmembrane helix</keyword>
<feature type="transmembrane region" description="Helical" evidence="7">
    <location>
        <begin position="6"/>
        <end position="24"/>
    </location>
</feature>
<evidence type="ECO:0000256" key="7">
    <source>
        <dbReference type="SAM" id="Phobius"/>
    </source>
</evidence>
<evidence type="ECO:0000256" key="5">
    <source>
        <dbReference type="ARBA" id="ARBA00022989"/>
    </source>
</evidence>
<feature type="domain" description="Glycine transporter" evidence="8">
    <location>
        <begin position="92"/>
        <end position="164"/>
    </location>
</feature>
<dbReference type="Proteomes" id="UP000307999">
    <property type="component" value="Unassembled WGS sequence"/>
</dbReference>
<evidence type="ECO:0000313" key="10">
    <source>
        <dbReference type="Proteomes" id="UP000307999"/>
    </source>
</evidence>
<accession>A0A4U1B5U7</accession>
<keyword evidence="3" id="KW-1003">Cell membrane</keyword>
<dbReference type="AlphaFoldDB" id="A0A4U1B5U7"/>
<evidence type="ECO:0000256" key="3">
    <source>
        <dbReference type="ARBA" id="ARBA00022475"/>
    </source>
</evidence>
<sequence length="206" mass="22140">MSYIATFDLIGCGVFAISGAIIAFQQRVDGIGVVVLATVTAIGGGTVRDLLLDVPVFWLHQPNYIYTIIFASIVTILWINSSRKIPGKSLEVADALGLALFVVMGTEKALSAGVPAVTAVIMGTLTGCFGGLLRDVFANQIPLIFRKELYAVCCISGGLVYVTLLNFLSVHISAIIAFLCVLLLRLAALRWGWSIHVFKFPDHSSH</sequence>
<evidence type="ECO:0000313" key="9">
    <source>
        <dbReference type="EMBL" id="TKB45690.1"/>
    </source>
</evidence>
<dbReference type="PANTHER" id="PTHR30506">
    <property type="entry name" value="INNER MEMBRANE PROTEIN"/>
    <property type="match status" value="1"/>
</dbReference>
<evidence type="ECO:0000256" key="4">
    <source>
        <dbReference type="ARBA" id="ARBA00022692"/>
    </source>
</evidence>
<comment type="subcellular location">
    <subcellularLocation>
        <location evidence="1">Cell membrane</location>
        <topology evidence="1">Multi-pass membrane protein</topology>
    </subcellularLocation>
</comment>
<feature type="transmembrane region" description="Helical" evidence="7">
    <location>
        <begin position="149"/>
        <end position="168"/>
    </location>
</feature>
<reference evidence="9 10" key="1">
    <citation type="submission" date="2019-04" db="EMBL/GenBank/DDBJ databases">
        <title>Thalassotalea guangxiensis sp. nov., isolated from sediment of the coastal wetland.</title>
        <authorList>
            <person name="Zheng S."/>
            <person name="Zhang D."/>
        </authorList>
    </citation>
    <scope>NUCLEOTIDE SEQUENCE [LARGE SCALE GENOMIC DNA]</scope>
    <source>
        <strain evidence="9 10">ZS-4</strain>
    </source>
</reference>
<dbReference type="PANTHER" id="PTHR30506:SF3">
    <property type="entry name" value="UPF0126 INNER MEMBRANE PROTEIN YADS-RELATED"/>
    <property type="match status" value="1"/>
</dbReference>